<dbReference type="Proteomes" id="UP001303532">
    <property type="component" value="Chromosome"/>
</dbReference>
<sequence length="568" mass="63651">MVTLRQKFQIDDPFARGTDFHAPGLLQPKLSFAHFQELDLHHLHQIYEQLNTVSFSLADTLKRLLNDSNESFSSEQCSSEIEQYVQNLFNSERDADYLHRAHEFYDLLYAHSFDSGRVMAVMNEFGFIVQTAILQQTNFKPSKSFEKMRSFNAAMTVELQLASEYYEQQSLERIVSEITGLVDSNAKIMYMKDLIFNIERQSEELLASGIATAEMTMSIAEVATTSARISEKTTDSVQYASDSKKTIERAIRQILQTEQGITLISDTFAKLQKRVTDIEQVVELINSIANQTNLLALNASIEAARAGEHGKGFAVVAQEVRKLAENTVAALDVASDNVSYLKTYANDVSTSITETTSSIHSATNEANESLTMLHSIVNAIEEIHADITNTAALSEQQALSIDQIASRMGHINKNQENIHTFSTSTSNAVYELSQELNAFRLNTVAATNTELSSRALLQLSKADHILWKWRIYNMLLGLETIRPEDVGSKLGCRLGKWYTNEDVARTLGHLPAYKELDQHHGDVHEFAKSAAVHYGQGNLQAAENDLKQIEKASTEVLRLLDELMTHLN</sequence>
<proteinExistence type="predicted"/>
<evidence type="ECO:0000256" key="2">
    <source>
        <dbReference type="PROSITE-ProRule" id="PRU00284"/>
    </source>
</evidence>
<evidence type="ECO:0000313" key="4">
    <source>
        <dbReference type="EMBL" id="WOV84785.1"/>
    </source>
</evidence>
<dbReference type="Gene3D" id="1.20.120.30">
    <property type="entry name" value="Aspartate receptor, ligand-binding domain"/>
    <property type="match status" value="1"/>
</dbReference>
<protein>
    <submittedName>
        <fullName evidence="4">Methyl-accepting chemotaxis protein</fullName>
    </submittedName>
</protein>
<dbReference type="Pfam" id="PF13682">
    <property type="entry name" value="CZB"/>
    <property type="match status" value="1"/>
</dbReference>
<keyword evidence="1 2" id="KW-0807">Transducer</keyword>
<organism evidence="4 5">
    <name type="scientific">Sporosarcina jeotgali</name>
    <dbReference type="NCBI Taxonomy" id="3020056"/>
    <lineage>
        <taxon>Bacteria</taxon>
        <taxon>Bacillati</taxon>
        <taxon>Bacillota</taxon>
        <taxon>Bacilli</taxon>
        <taxon>Bacillales</taxon>
        <taxon>Caryophanaceae</taxon>
        <taxon>Sporosarcina</taxon>
    </lineage>
</organism>
<dbReference type="PANTHER" id="PTHR32089">
    <property type="entry name" value="METHYL-ACCEPTING CHEMOTAXIS PROTEIN MCPB"/>
    <property type="match status" value="1"/>
</dbReference>
<gene>
    <name evidence="4" type="ORF">PGH26_02325</name>
</gene>
<dbReference type="Gene3D" id="1.10.287.950">
    <property type="entry name" value="Methyl-accepting chemotaxis protein"/>
    <property type="match status" value="1"/>
</dbReference>
<dbReference type="InterPro" id="IPR004089">
    <property type="entry name" value="MCPsignal_dom"/>
</dbReference>
<evidence type="ECO:0000256" key="1">
    <source>
        <dbReference type="ARBA" id="ARBA00023224"/>
    </source>
</evidence>
<reference evidence="4 5" key="1">
    <citation type="submission" date="2023-01" db="EMBL/GenBank/DDBJ databases">
        <title>Sporosarcina sp. nov., isolated from Korean tranditional fermented seafood 'Jeotgal'.</title>
        <authorList>
            <person name="Yang A.-I."/>
        </authorList>
    </citation>
    <scope>NUCLEOTIDE SEQUENCE [LARGE SCALE GENOMIC DNA]</scope>
    <source>
        <strain evidence="4 5">B2O-1</strain>
    </source>
</reference>
<dbReference type="Pfam" id="PF00015">
    <property type="entry name" value="MCPsignal"/>
    <property type="match status" value="1"/>
</dbReference>
<dbReference type="SMART" id="SM00283">
    <property type="entry name" value="MA"/>
    <property type="match status" value="1"/>
</dbReference>
<dbReference type="InterPro" id="IPR025991">
    <property type="entry name" value="Chemoreceptor_zinc-bind_dom"/>
</dbReference>
<evidence type="ECO:0000259" key="3">
    <source>
        <dbReference type="PROSITE" id="PS50111"/>
    </source>
</evidence>
<name>A0ABZ0KXU8_9BACL</name>
<dbReference type="SUPFAM" id="SSF58104">
    <property type="entry name" value="Methyl-accepting chemotaxis protein (MCP) signaling domain"/>
    <property type="match status" value="1"/>
</dbReference>
<dbReference type="PROSITE" id="PS50111">
    <property type="entry name" value="CHEMOTAXIS_TRANSDUC_2"/>
    <property type="match status" value="1"/>
</dbReference>
<evidence type="ECO:0000313" key="5">
    <source>
        <dbReference type="Proteomes" id="UP001303532"/>
    </source>
</evidence>
<accession>A0ABZ0KXU8</accession>
<dbReference type="PANTHER" id="PTHR32089:SF112">
    <property type="entry name" value="LYSOZYME-LIKE PROTEIN-RELATED"/>
    <property type="match status" value="1"/>
</dbReference>
<feature type="domain" description="Methyl-accepting transducer" evidence="3">
    <location>
        <begin position="199"/>
        <end position="412"/>
    </location>
</feature>
<keyword evidence="5" id="KW-1185">Reference proteome</keyword>
<dbReference type="EMBL" id="CP116341">
    <property type="protein sequence ID" value="WOV84785.1"/>
    <property type="molecule type" value="Genomic_DNA"/>
</dbReference>
<dbReference type="RefSeq" id="WP_323692425.1">
    <property type="nucleotide sequence ID" value="NZ_CP116341.1"/>
</dbReference>